<dbReference type="RefSeq" id="WP_076701578.1">
    <property type="nucleotide sequence ID" value="NZ_MRDE01000016.1"/>
</dbReference>
<dbReference type="AlphaFoldDB" id="A0A1R1LJ75"/>
<dbReference type="STRING" id="554083.BKD30_02555"/>
<evidence type="ECO:0000313" key="3">
    <source>
        <dbReference type="EMBL" id="OMH27560.1"/>
    </source>
</evidence>
<organism evidence="3 4">
    <name type="scientific">Tersicoccus phoenicis</name>
    <dbReference type="NCBI Taxonomy" id="554083"/>
    <lineage>
        <taxon>Bacteria</taxon>
        <taxon>Bacillati</taxon>
        <taxon>Actinomycetota</taxon>
        <taxon>Actinomycetes</taxon>
        <taxon>Micrococcales</taxon>
        <taxon>Micrococcaceae</taxon>
        <taxon>Tersicoccus</taxon>
    </lineage>
</organism>
<accession>A0A1R1LJ75</accession>
<name>A0A1R1LJ75_9MICC</name>
<evidence type="ECO:0000256" key="1">
    <source>
        <dbReference type="SAM" id="MobiDB-lite"/>
    </source>
</evidence>
<keyword evidence="4" id="KW-1185">Reference proteome</keyword>
<keyword evidence="2" id="KW-0812">Transmembrane</keyword>
<proteinExistence type="predicted"/>
<feature type="region of interest" description="Disordered" evidence="1">
    <location>
        <begin position="151"/>
        <end position="271"/>
    </location>
</feature>
<protein>
    <submittedName>
        <fullName evidence="3">Uncharacterized protein</fullName>
    </submittedName>
</protein>
<feature type="compositionally biased region" description="Low complexity" evidence="1">
    <location>
        <begin position="165"/>
        <end position="175"/>
    </location>
</feature>
<feature type="transmembrane region" description="Helical" evidence="2">
    <location>
        <begin position="12"/>
        <end position="29"/>
    </location>
</feature>
<feature type="compositionally biased region" description="Basic and acidic residues" evidence="1">
    <location>
        <begin position="258"/>
        <end position="271"/>
    </location>
</feature>
<feature type="compositionally biased region" description="Basic and acidic residues" evidence="1">
    <location>
        <begin position="153"/>
        <end position="162"/>
    </location>
</feature>
<dbReference type="OrthoDB" id="5079801at2"/>
<evidence type="ECO:0000313" key="4">
    <source>
        <dbReference type="Proteomes" id="UP000187085"/>
    </source>
</evidence>
<evidence type="ECO:0000256" key="2">
    <source>
        <dbReference type="SAM" id="Phobius"/>
    </source>
</evidence>
<keyword evidence="2" id="KW-0472">Membrane</keyword>
<feature type="transmembrane region" description="Helical" evidence="2">
    <location>
        <begin position="113"/>
        <end position="135"/>
    </location>
</feature>
<feature type="transmembrane region" description="Helical" evidence="2">
    <location>
        <begin position="41"/>
        <end position="66"/>
    </location>
</feature>
<keyword evidence="2" id="KW-1133">Transmembrane helix</keyword>
<feature type="transmembrane region" description="Helical" evidence="2">
    <location>
        <begin position="87"/>
        <end position="107"/>
    </location>
</feature>
<comment type="caution">
    <text evidence="3">The sequence shown here is derived from an EMBL/GenBank/DDBJ whole genome shotgun (WGS) entry which is preliminary data.</text>
</comment>
<dbReference type="Proteomes" id="UP000187085">
    <property type="component" value="Unassembled WGS sequence"/>
</dbReference>
<dbReference type="EMBL" id="MRDE01000016">
    <property type="protein sequence ID" value="OMH27560.1"/>
    <property type="molecule type" value="Genomic_DNA"/>
</dbReference>
<reference evidence="3 4" key="1">
    <citation type="submission" date="2016-12" db="EMBL/GenBank/DDBJ databases">
        <title>Draft genome of Tersicoccus phoenicis 1P05MA.</title>
        <authorList>
            <person name="Nakajima Y."/>
            <person name="Yoshizawa S."/>
            <person name="Nakamura K."/>
            <person name="Ogura Y."/>
            <person name="Hayashi T."/>
            <person name="Kogure K."/>
        </authorList>
    </citation>
    <scope>NUCLEOTIDE SEQUENCE [LARGE SCALE GENOMIC DNA]</scope>
    <source>
        <strain evidence="3 4">1p05MA</strain>
    </source>
</reference>
<gene>
    <name evidence="3" type="ORF">BKD30_02555</name>
</gene>
<sequence length="336" mass="35832">MAGPFTVRDLTVFGSIVVLLIGSVIPLFVDFGNGYSPYINLWSMGSTAQVVVFGLMLPLVVGALFIARRLSGKDEVLRIGSLSLDQFASVVASVATVFHFLSVASFFQAGPIIALIGALGLLVATVGGPHIPVFAADFTVRPSVEARLVARPAEADAERAEQVTEETPAGTTPATSVTDGNTAPRALASPDATIDADADAHTVTGVPAEDTEDTEDTEERRTTAEPDWWEPAGQGSDERRTGSSAVSPTIGAVVDPDEPGHGDRSRTEERQEPFEAFWFAVAYPRPTFDERTGAQRFMLEPGAWILALQDRGNAFLVQHTDGRTAVLHDLNSIERA</sequence>